<evidence type="ECO:0000259" key="10">
    <source>
        <dbReference type="PROSITE" id="PS50888"/>
    </source>
</evidence>
<feature type="region of interest" description="Disordered" evidence="9">
    <location>
        <begin position="133"/>
        <end position="158"/>
    </location>
</feature>
<feature type="region of interest" description="Disordered" evidence="9">
    <location>
        <begin position="20"/>
        <end position="40"/>
    </location>
</feature>
<dbReference type="InterPro" id="IPR050359">
    <property type="entry name" value="bHLH_transcription_factors"/>
</dbReference>
<dbReference type="SUPFAM" id="SSF47459">
    <property type="entry name" value="HLH, helix-loop-helix DNA-binding domain"/>
    <property type="match status" value="1"/>
</dbReference>
<evidence type="ECO:0000256" key="3">
    <source>
        <dbReference type="ARBA" id="ARBA00022782"/>
    </source>
</evidence>
<feature type="compositionally biased region" description="Low complexity" evidence="9">
    <location>
        <begin position="144"/>
        <end position="155"/>
    </location>
</feature>
<dbReference type="InterPro" id="IPR011598">
    <property type="entry name" value="bHLH_dom"/>
</dbReference>
<dbReference type="Proteomes" id="UP001148018">
    <property type="component" value="Unassembled WGS sequence"/>
</dbReference>
<sequence length="240" mass="26771">MLPTLMCAPAERCVTVRPGAHSVSSAGNKDDIKPDDSSKQLCGRHSGWKVKTYCTKKPLGSKSPAGLCGPRGKRRVKANDRERNRMHNLNSALDDLRSILPMLPDDAKLTKIETLRFAHNYIWALTETLRMADHHHHHHHPHHQQQQQQQPGQHAPRQHEAYWPTAAGIYTMTRLECPTSVQSSAWDSTTSPAPSCHGSPGSARRLDVMNREICSSAVTKSRTQQCPSSYLLCESTMVDV</sequence>
<dbReference type="Gene3D" id="4.10.280.10">
    <property type="entry name" value="Helix-loop-helix DNA-binding domain"/>
    <property type="match status" value="1"/>
</dbReference>
<evidence type="ECO:0000256" key="7">
    <source>
        <dbReference type="ARBA" id="ARBA00023163"/>
    </source>
</evidence>
<keyword evidence="8" id="KW-0539">Nucleus</keyword>
<dbReference type="GO" id="GO:0061564">
    <property type="term" value="P:axon development"/>
    <property type="evidence" value="ECO:0007669"/>
    <property type="project" value="TreeGrafter"/>
</dbReference>
<gene>
    <name evidence="11" type="ORF">NHX12_022704</name>
</gene>
<feature type="compositionally biased region" description="Basic residues" evidence="9">
    <location>
        <begin position="133"/>
        <end position="143"/>
    </location>
</feature>
<dbReference type="OrthoDB" id="5969565at2759"/>
<dbReference type="PANTHER" id="PTHR19290">
    <property type="entry name" value="BASIC HELIX-LOOP-HELIX PROTEIN NEUROGENIN-RELATED"/>
    <property type="match status" value="1"/>
</dbReference>
<dbReference type="GO" id="GO:0046983">
    <property type="term" value="F:protein dimerization activity"/>
    <property type="evidence" value="ECO:0007669"/>
    <property type="project" value="InterPro"/>
</dbReference>
<evidence type="ECO:0000313" key="11">
    <source>
        <dbReference type="EMBL" id="KAJ3610612.1"/>
    </source>
</evidence>
<feature type="compositionally biased region" description="Basic and acidic residues" evidence="9">
    <location>
        <begin position="28"/>
        <end position="38"/>
    </location>
</feature>
<dbReference type="AlphaFoldDB" id="A0A9Q0ENG8"/>
<keyword evidence="3" id="KW-0221">Differentiation</keyword>
<evidence type="ECO:0000256" key="2">
    <source>
        <dbReference type="ARBA" id="ARBA00022473"/>
    </source>
</evidence>
<keyword evidence="2" id="KW-0217">Developmental protein</keyword>
<dbReference type="CDD" id="cd19718">
    <property type="entry name" value="bHLH_TS_NGN3_ATOH5"/>
    <property type="match status" value="1"/>
</dbReference>
<dbReference type="InterPro" id="IPR036638">
    <property type="entry name" value="HLH_DNA-bd_sf"/>
</dbReference>
<proteinExistence type="predicted"/>
<accession>A0A9Q0ENG8</accession>
<feature type="compositionally biased region" description="Polar residues" evidence="9">
    <location>
        <begin position="183"/>
        <end position="193"/>
    </location>
</feature>
<keyword evidence="4" id="KW-0524">Neurogenesis</keyword>
<protein>
    <recommendedName>
        <fullName evidence="10">BHLH domain-containing protein</fullName>
    </recommendedName>
</protein>
<evidence type="ECO:0000256" key="9">
    <source>
        <dbReference type="SAM" id="MobiDB-lite"/>
    </source>
</evidence>
<evidence type="ECO:0000256" key="8">
    <source>
        <dbReference type="ARBA" id="ARBA00023242"/>
    </source>
</evidence>
<evidence type="ECO:0000313" key="12">
    <source>
        <dbReference type="Proteomes" id="UP001148018"/>
    </source>
</evidence>
<keyword evidence="7" id="KW-0804">Transcription</keyword>
<dbReference type="FunFam" id="4.10.280.10:FF:000006">
    <property type="entry name" value="Neurogenic differentiation factor"/>
    <property type="match status" value="1"/>
</dbReference>
<dbReference type="EMBL" id="JANIIK010000038">
    <property type="protein sequence ID" value="KAJ3610612.1"/>
    <property type="molecule type" value="Genomic_DNA"/>
</dbReference>
<dbReference type="InterPro" id="IPR032656">
    <property type="entry name" value="Ngn3_bHLH"/>
</dbReference>
<reference evidence="11" key="1">
    <citation type="submission" date="2022-07" db="EMBL/GenBank/DDBJ databases">
        <title>Chromosome-level genome of Muraenolepis orangiensis.</title>
        <authorList>
            <person name="Kim J."/>
        </authorList>
    </citation>
    <scope>NUCLEOTIDE SEQUENCE</scope>
    <source>
        <strain evidence="11">KU_S4_2022</strain>
        <tissue evidence="11">Muscle</tissue>
    </source>
</reference>
<evidence type="ECO:0000256" key="6">
    <source>
        <dbReference type="ARBA" id="ARBA00023125"/>
    </source>
</evidence>
<dbReference type="Pfam" id="PF00010">
    <property type="entry name" value="HLH"/>
    <property type="match status" value="1"/>
</dbReference>
<dbReference type="GO" id="GO:0070888">
    <property type="term" value="F:E-box binding"/>
    <property type="evidence" value="ECO:0007669"/>
    <property type="project" value="TreeGrafter"/>
</dbReference>
<name>A0A9Q0ENG8_9TELE</name>
<comment type="subunit">
    <text evidence="1">Efficient DNA binding requires dimerization with another bHLH protein.</text>
</comment>
<feature type="domain" description="BHLH" evidence="10">
    <location>
        <begin position="73"/>
        <end position="125"/>
    </location>
</feature>
<keyword evidence="6" id="KW-0238">DNA-binding</keyword>
<evidence type="ECO:0000256" key="5">
    <source>
        <dbReference type="ARBA" id="ARBA00023015"/>
    </source>
</evidence>
<dbReference type="PANTHER" id="PTHR19290:SF163">
    <property type="entry name" value="BASIC HELIX-LOOP-HELIX NEURAL TRANSCRIPTION FACTOR TAP"/>
    <property type="match status" value="1"/>
</dbReference>
<keyword evidence="12" id="KW-1185">Reference proteome</keyword>
<dbReference type="GO" id="GO:0045944">
    <property type="term" value="P:positive regulation of transcription by RNA polymerase II"/>
    <property type="evidence" value="ECO:0007669"/>
    <property type="project" value="TreeGrafter"/>
</dbReference>
<organism evidence="11 12">
    <name type="scientific">Muraenolepis orangiensis</name>
    <name type="common">Patagonian moray cod</name>
    <dbReference type="NCBI Taxonomy" id="630683"/>
    <lineage>
        <taxon>Eukaryota</taxon>
        <taxon>Metazoa</taxon>
        <taxon>Chordata</taxon>
        <taxon>Craniata</taxon>
        <taxon>Vertebrata</taxon>
        <taxon>Euteleostomi</taxon>
        <taxon>Actinopterygii</taxon>
        <taxon>Neopterygii</taxon>
        <taxon>Teleostei</taxon>
        <taxon>Neoteleostei</taxon>
        <taxon>Acanthomorphata</taxon>
        <taxon>Zeiogadaria</taxon>
        <taxon>Gadariae</taxon>
        <taxon>Gadiformes</taxon>
        <taxon>Muraenolepidoidei</taxon>
        <taxon>Muraenolepididae</taxon>
        <taxon>Muraenolepis</taxon>
    </lineage>
</organism>
<dbReference type="GO" id="GO:0005634">
    <property type="term" value="C:nucleus"/>
    <property type="evidence" value="ECO:0007669"/>
    <property type="project" value="TreeGrafter"/>
</dbReference>
<dbReference type="GO" id="GO:0000981">
    <property type="term" value="F:DNA-binding transcription factor activity, RNA polymerase II-specific"/>
    <property type="evidence" value="ECO:0007669"/>
    <property type="project" value="TreeGrafter"/>
</dbReference>
<keyword evidence="5" id="KW-0805">Transcription regulation</keyword>
<dbReference type="SMART" id="SM00353">
    <property type="entry name" value="HLH"/>
    <property type="match status" value="1"/>
</dbReference>
<dbReference type="PROSITE" id="PS50888">
    <property type="entry name" value="BHLH"/>
    <property type="match status" value="1"/>
</dbReference>
<evidence type="ECO:0000256" key="4">
    <source>
        <dbReference type="ARBA" id="ARBA00022902"/>
    </source>
</evidence>
<comment type="caution">
    <text evidence="11">The sequence shown here is derived from an EMBL/GenBank/DDBJ whole genome shotgun (WGS) entry which is preliminary data.</text>
</comment>
<evidence type="ECO:0000256" key="1">
    <source>
        <dbReference type="ARBA" id="ARBA00011571"/>
    </source>
</evidence>
<feature type="region of interest" description="Disordered" evidence="9">
    <location>
        <begin position="183"/>
        <end position="202"/>
    </location>
</feature>
<dbReference type="GO" id="GO:0007423">
    <property type="term" value="P:sensory organ development"/>
    <property type="evidence" value="ECO:0007669"/>
    <property type="project" value="TreeGrafter"/>
</dbReference>